<gene>
    <name evidence="1" type="ORF">PRELSG_0942200</name>
</gene>
<keyword evidence="2" id="KW-1185">Reference proteome</keyword>
<dbReference type="GeneID" id="39736435"/>
<evidence type="ECO:0000313" key="2">
    <source>
        <dbReference type="Proteomes" id="UP000220158"/>
    </source>
</evidence>
<dbReference type="EMBL" id="LN835304">
    <property type="protein sequence ID" value="CRH00319.1"/>
    <property type="molecule type" value="Genomic_DNA"/>
</dbReference>
<dbReference type="OMA" id="KYNINIM"/>
<organism evidence="1 2">
    <name type="scientific">Plasmodium relictum</name>
    <dbReference type="NCBI Taxonomy" id="85471"/>
    <lineage>
        <taxon>Eukaryota</taxon>
        <taxon>Sar</taxon>
        <taxon>Alveolata</taxon>
        <taxon>Apicomplexa</taxon>
        <taxon>Aconoidasida</taxon>
        <taxon>Haemosporida</taxon>
        <taxon>Plasmodiidae</taxon>
        <taxon>Plasmodium</taxon>
        <taxon>Plasmodium (Haemamoeba)</taxon>
    </lineage>
</organism>
<dbReference type="AlphaFoldDB" id="A0A1J1H9Q1"/>
<evidence type="ECO:0000313" key="1">
    <source>
        <dbReference type="EMBL" id="CRH00319.1"/>
    </source>
</evidence>
<dbReference type="KEGG" id="prel:PRELSG_0942200"/>
<accession>A0A1J1H9Q1</accession>
<proteinExistence type="predicted"/>
<dbReference type="RefSeq" id="XP_028533322.1">
    <property type="nucleotide sequence ID" value="XM_028676876.1"/>
</dbReference>
<dbReference type="Proteomes" id="UP000220158">
    <property type="component" value="Chromosome 9"/>
</dbReference>
<dbReference type="OrthoDB" id="372030at2759"/>
<protein>
    <submittedName>
        <fullName evidence="1">Uncharacterized protein</fullName>
    </submittedName>
</protein>
<dbReference type="VEuPathDB" id="PlasmoDB:PRELSG_0942200"/>
<name>A0A1J1H9Q1_PLARL</name>
<reference evidence="1 2" key="1">
    <citation type="submission" date="2015-04" db="EMBL/GenBank/DDBJ databases">
        <authorList>
            <consortium name="Pathogen Informatics"/>
        </authorList>
    </citation>
    <scope>NUCLEOTIDE SEQUENCE [LARGE SCALE GENOMIC DNA]</scope>
    <source>
        <strain evidence="1 2">SGS1</strain>
    </source>
</reference>
<sequence>MKNISKLNNNDEEGNTIRSLGHNALVELLNNNNKEIENELHDNENGVNEINLFEISNCIENESNDKKKKEMRCSSTKLLNKFSYNKLNENKIDTLYYDNNFNVIKTECIRHNYFNAIDKNNIFLSDKGQKIFMNDNIKKNMNNNLLKINSMNRNIAYDDDLYNILKKKRKVKSEMLENITAPKNDIRNEKKKKDFIYFNIEDTESEKKITAENCNNINKTKQNYNEISEKKEDIIADNKVKNNNKKSTPKTKNNKAILCDIEKTTLEINDLYKTQEKLSEGKNKKDNENNIEMDEYYDICSNKDNICNNKINNNSSKKREHKNSSMNTNIINENKDKKKNINNRQHITKKKEVLKLDDDHIKKNENNLRFNEEKSDMDKCIIKKEECNSITGNEHLVKNENIDENVLKDGMKESVNSESFIFLDFNPLEEDYLEIKNALKNYKKNYISLYTKENIDHNSNSKNGLKETYIKKEKENTHNLEQINSSTSFYIKRKYNDLKETLLKKKINIINYDFKNNICYVLIKKSSTL</sequence>